<sequence>MASRRQTVVSEQQRGGAVPVGKQKNVNAADAKNRRALGDIGNLVNVRVAEGKTEPHINRPITRSFGAQLLANAQAPAANKKPVAVPANAAVGRVGTKPVTKATTDTEVANEELMQTSASSGSFTKSSRKKVTTLTSVLTARSKVACGLTDKPKEVVDDIDEADKEDELAVVDYVEDIYKFYKSAEHCSRPHGYMDSQVEINAKMRAILADWLIEVHHKFELMPETLYLTFHIIDRYLSMETVLRRELQLVGVSAMLIASKYEEIWAPEVNDFICISDRAYTREQILGMEKGLLNKLEWNLTVPTAYVFLVRFLKAASCDKEVEHLAFFFSELALTQYSMLVYCPSMVAASAVYAARCTVKKTPLWTERLVRHTGFSEQQLLDCTGIMVDSHSVAPESKLKIVYKKYAREQFGAVALHPPATKLLEELKASSSSSSWK</sequence>
<keyword evidence="3 5" id="KW-0195">Cyclin</keyword>
<comment type="similarity">
    <text evidence="1">Belongs to the cyclin family. Cyclin AB subfamily.</text>
</comment>
<dbReference type="Pfam" id="PF00134">
    <property type="entry name" value="Cyclin_N"/>
    <property type="match status" value="1"/>
</dbReference>
<dbReference type="FunFam" id="1.10.472.10:FF:000154">
    <property type="entry name" value="Cyclin-B1-4"/>
    <property type="match status" value="1"/>
</dbReference>
<keyword evidence="4" id="KW-0131">Cell cycle</keyword>
<comment type="caution">
    <text evidence="9">The sequence shown here is derived from an EMBL/GenBank/DDBJ whole genome shotgun (WGS) entry which is preliminary data.</text>
</comment>
<dbReference type="SMART" id="SM00385">
    <property type="entry name" value="CYCLIN"/>
    <property type="match status" value="2"/>
</dbReference>
<dbReference type="InterPro" id="IPR006671">
    <property type="entry name" value="Cyclin_N"/>
</dbReference>
<keyword evidence="10" id="KW-1185">Reference proteome</keyword>
<dbReference type="EMBL" id="JAQQAF010000004">
    <property type="protein sequence ID" value="KAJ8491299.1"/>
    <property type="molecule type" value="Genomic_DNA"/>
</dbReference>
<dbReference type="Proteomes" id="UP001222027">
    <property type="component" value="Unassembled WGS sequence"/>
</dbReference>
<dbReference type="InterPro" id="IPR039361">
    <property type="entry name" value="Cyclin"/>
</dbReference>
<dbReference type="CDD" id="cd20567">
    <property type="entry name" value="CYCLIN_AtCycB-like_rpt1"/>
    <property type="match status" value="1"/>
</dbReference>
<proteinExistence type="inferred from homology"/>
<dbReference type="SUPFAM" id="SSF47954">
    <property type="entry name" value="Cyclin-like"/>
    <property type="match status" value="2"/>
</dbReference>
<dbReference type="InterPro" id="IPR013763">
    <property type="entry name" value="Cyclin-like_dom"/>
</dbReference>
<dbReference type="SMART" id="SM01332">
    <property type="entry name" value="Cyclin_C"/>
    <property type="match status" value="1"/>
</dbReference>
<dbReference type="InterPro" id="IPR046965">
    <property type="entry name" value="Cyclin_A/B-like"/>
</dbReference>
<dbReference type="AlphaFoldDB" id="A0AAV8PM85"/>
<dbReference type="InterPro" id="IPR048258">
    <property type="entry name" value="Cyclins_cyclin-box"/>
</dbReference>
<dbReference type="InterPro" id="IPR036915">
    <property type="entry name" value="Cyclin-like_sf"/>
</dbReference>
<feature type="domain" description="Cyclin C-terminal" evidence="8">
    <location>
        <begin position="303"/>
        <end position="420"/>
    </location>
</feature>
<evidence type="ECO:0000256" key="6">
    <source>
        <dbReference type="SAM" id="MobiDB-lite"/>
    </source>
</evidence>
<evidence type="ECO:0000256" key="5">
    <source>
        <dbReference type="RuleBase" id="RU000383"/>
    </source>
</evidence>
<reference evidence="9 10" key="1">
    <citation type="submission" date="2022-12" db="EMBL/GenBank/DDBJ databases">
        <title>Chromosome-scale assembly of the Ensete ventricosum genome.</title>
        <authorList>
            <person name="Dussert Y."/>
            <person name="Stocks J."/>
            <person name="Wendawek A."/>
            <person name="Woldeyes F."/>
            <person name="Nichols R.A."/>
            <person name="Borrell J.S."/>
        </authorList>
    </citation>
    <scope>NUCLEOTIDE SEQUENCE [LARGE SCALE GENOMIC DNA]</scope>
    <source>
        <strain evidence="10">cv. Maze</strain>
        <tissue evidence="9">Seeds</tissue>
    </source>
</reference>
<evidence type="ECO:0000313" key="10">
    <source>
        <dbReference type="Proteomes" id="UP001222027"/>
    </source>
</evidence>
<protein>
    <recommendedName>
        <fullName evidence="11">Cyclin N-terminal domain-containing protein</fullName>
    </recommendedName>
</protein>
<evidence type="ECO:0000259" key="8">
    <source>
        <dbReference type="SMART" id="SM01332"/>
    </source>
</evidence>
<evidence type="ECO:0000259" key="7">
    <source>
        <dbReference type="SMART" id="SM00385"/>
    </source>
</evidence>
<evidence type="ECO:0000313" key="9">
    <source>
        <dbReference type="EMBL" id="KAJ8491299.1"/>
    </source>
</evidence>
<dbReference type="FunFam" id="1.10.472.10:FF:000032">
    <property type="entry name" value="G2/mitotic-specific cyclin-1"/>
    <property type="match status" value="1"/>
</dbReference>
<gene>
    <name evidence="9" type="ORF">OPV22_013020</name>
</gene>
<organism evidence="9 10">
    <name type="scientific">Ensete ventricosum</name>
    <name type="common">Abyssinian banana</name>
    <name type="synonym">Musa ensete</name>
    <dbReference type="NCBI Taxonomy" id="4639"/>
    <lineage>
        <taxon>Eukaryota</taxon>
        <taxon>Viridiplantae</taxon>
        <taxon>Streptophyta</taxon>
        <taxon>Embryophyta</taxon>
        <taxon>Tracheophyta</taxon>
        <taxon>Spermatophyta</taxon>
        <taxon>Magnoliopsida</taxon>
        <taxon>Liliopsida</taxon>
        <taxon>Zingiberales</taxon>
        <taxon>Musaceae</taxon>
        <taxon>Ensete</taxon>
    </lineage>
</organism>
<accession>A0AAV8PM85</accession>
<evidence type="ECO:0000256" key="1">
    <source>
        <dbReference type="ARBA" id="ARBA00006955"/>
    </source>
</evidence>
<dbReference type="GO" id="GO:0010332">
    <property type="term" value="P:response to gamma radiation"/>
    <property type="evidence" value="ECO:0007669"/>
    <property type="project" value="UniProtKB-ARBA"/>
</dbReference>
<dbReference type="PANTHER" id="PTHR10177">
    <property type="entry name" value="CYCLINS"/>
    <property type="match status" value="1"/>
</dbReference>
<dbReference type="GO" id="GO:0051301">
    <property type="term" value="P:cell division"/>
    <property type="evidence" value="ECO:0007669"/>
    <property type="project" value="UniProtKB-KW"/>
</dbReference>
<feature type="domain" description="Cyclin-like" evidence="7">
    <location>
        <begin position="210"/>
        <end position="294"/>
    </location>
</feature>
<evidence type="ECO:0008006" key="11">
    <source>
        <dbReference type="Google" id="ProtNLM"/>
    </source>
</evidence>
<evidence type="ECO:0000256" key="2">
    <source>
        <dbReference type="ARBA" id="ARBA00022618"/>
    </source>
</evidence>
<evidence type="ECO:0000256" key="4">
    <source>
        <dbReference type="ARBA" id="ARBA00023306"/>
    </source>
</evidence>
<feature type="compositionally biased region" description="Polar residues" evidence="6">
    <location>
        <begin position="1"/>
        <end position="13"/>
    </location>
</feature>
<feature type="region of interest" description="Disordered" evidence="6">
    <location>
        <begin position="1"/>
        <end position="29"/>
    </location>
</feature>
<dbReference type="Pfam" id="PF02984">
    <property type="entry name" value="Cyclin_C"/>
    <property type="match status" value="1"/>
</dbReference>
<dbReference type="GO" id="GO:0044772">
    <property type="term" value="P:mitotic cell cycle phase transition"/>
    <property type="evidence" value="ECO:0007669"/>
    <property type="project" value="InterPro"/>
</dbReference>
<dbReference type="PROSITE" id="PS00292">
    <property type="entry name" value="CYCLINS"/>
    <property type="match status" value="1"/>
</dbReference>
<name>A0AAV8PM85_ENSVE</name>
<dbReference type="GO" id="GO:0016538">
    <property type="term" value="F:cyclin-dependent protein serine/threonine kinase regulator activity"/>
    <property type="evidence" value="ECO:0007669"/>
    <property type="project" value="InterPro"/>
</dbReference>
<keyword evidence="2" id="KW-0132">Cell division</keyword>
<dbReference type="PIRSF" id="PIRSF001771">
    <property type="entry name" value="Cyclin_A_B_D_E"/>
    <property type="match status" value="1"/>
</dbReference>
<feature type="domain" description="Cyclin-like" evidence="7">
    <location>
        <begin position="307"/>
        <end position="389"/>
    </location>
</feature>
<dbReference type="Gene3D" id="1.10.472.10">
    <property type="entry name" value="Cyclin-like"/>
    <property type="match status" value="2"/>
</dbReference>
<dbReference type="InterPro" id="IPR004367">
    <property type="entry name" value="Cyclin_C-dom"/>
</dbReference>
<evidence type="ECO:0000256" key="3">
    <source>
        <dbReference type="ARBA" id="ARBA00023127"/>
    </source>
</evidence>